<protein>
    <recommendedName>
        <fullName evidence="2">Transposase MuDR plant domain-containing protein</fullName>
    </recommendedName>
</protein>
<feature type="compositionally biased region" description="Low complexity" evidence="1">
    <location>
        <begin position="228"/>
        <end position="239"/>
    </location>
</feature>
<gene>
    <name evidence="3" type="ORF">PIB30_083371</name>
</gene>
<comment type="caution">
    <text evidence="3">The sequence shown here is derived from an EMBL/GenBank/DDBJ whole genome shotgun (WGS) entry which is preliminary data.</text>
</comment>
<evidence type="ECO:0000256" key="1">
    <source>
        <dbReference type="SAM" id="MobiDB-lite"/>
    </source>
</evidence>
<reference evidence="3 4" key="1">
    <citation type="journal article" date="2023" name="Plants (Basel)">
        <title>Bridging the Gap: Combining Genomics and Transcriptomics Approaches to Understand Stylosanthes scabra, an Orphan Legume from the Brazilian Caatinga.</title>
        <authorList>
            <person name="Ferreira-Neto J.R.C."/>
            <person name="da Silva M.D."/>
            <person name="Binneck E."/>
            <person name="de Melo N.F."/>
            <person name="da Silva R.H."/>
            <person name="de Melo A.L.T.M."/>
            <person name="Pandolfi V."/>
            <person name="Bustamante F.O."/>
            <person name="Brasileiro-Vidal A.C."/>
            <person name="Benko-Iseppon A.M."/>
        </authorList>
    </citation>
    <scope>NUCLEOTIDE SEQUENCE [LARGE SCALE GENOMIC DNA]</scope>
    <source>
        <tissue evidence="3">Leaves</tissue>
    </source>
</reference>
<dbReference type="EMBL" id="JASCZI010031524">
    <property type="protein sequence ID" value="MED6126945.1"/>
    <property type="molecule type" value="Genomic_DNA"/>
</dbReference>
<evidence type="ECO:0000313" key="4">
    <source>
        <dbReference type="Proteomes" id="UP001341840"/>
    </source>
</evidence>
<feature type="compositionally biased region" description="Low complexity" evidence="1">
    <location>
        <begin position="193"/>
        <end position="205"/>
    </location>
</feature>
<proteinExistence type="predicted"/>
<feature type="domain" description="Transposase MuDR plant" evidence="2">
    <location>
        <begin position="244"/>
        <end position="308"/>
    </location>
</feature>
<accession>A0ABU6RSJ0</accession>
<evidence type="ECO:0000259" key="2">
    <source>
        <dbReference type="Pfam" id="PF03108"/>
    </source>
</evidence>
<sequence length="309" mass="34000">MIEEDSFLALVHNDGEIKHRSREGVKFTKKIQPTCSSRRELVWWICNAAYNVESIVMEGSVWGVKYGCFAIEADKVLQVLFHCRKHFPEVRTTVLFVEMLDPLASSGGSARNPHSANVSGLSHPAIQHDTEAHQVASPRFGFDLQAEAADYVGDSGDTRSFKELAVAITAAPHLVSIPFIEGDSDDESGLVPTQQGGASSSGTQQYPPHLSTLNLDALSGPGRVDGESNSGRQGSQGSSNQAEFVVGQIFVNKDVAVLAMKNYNIRRGVEYRVMELDHAKYHGRCKLFGQGCNWLIRLTLRKRKGLWEV</sequence>
<keyword evidence="4" id="KW-1185">Reference proteome</keyword>
<organism evidence="3 4">
    <name type="scientific">Stylosanthes scabra</name>
    <dbReference type="NCBI Taxonomy" id="79078"/>
    <lineage>
        <taxon>Eukaryota</taxon>
        <taxon>Viridiplantae</taxon>
        <taxon>Streptophyta</taxon>
        <taxon>Embryophyta</taxon>
        <taxon>Tracheophyta</taxon>
        <taxon>Spermatophyta</taxon>
        <taxon>Magnoliopsida</taxon>
        <taxon>eudicotyledons</taxon>
        <taxon>Gunneridae</taxon>
        <taxon>Pentapetalae</taxon>
        <taxon>rosids</taxon>
        <taxon>fabids</taxon>
        <taxon>Fabales</taxon>
        <taxon>Fabaceae</taxon>
        <taxon>Papilionoideae</taxon>
        <taxon>50 kb inversion clade</taxon>
        <taxon>dalbergioids sensu lato</taxon>
        <taxon>Dalbergieae</taxon>
        <taxon>Pterocarpus clade</taxon>
        <taxon>Stylosanthes</taxon>
    </lineage>
</organism>
<dbReference type="InterPro" id="IPR004332">
    <property type="entry name" value="Transposase_MuDR"/>
</dbReference>
<evidence type="ECO:0000313" key="3">
    <source>
        <dbReference type="EMBL" id="MED6126945.1"/>
    </source>
</evidence>
<name>A0ABU6RSJ0_9FABA</name>
<dbReference type="Proteomes" id="UP001341840">
    <property type="component" value="Unassembled WGS sequence"/>
</dbReference>
<dbReference type="Pfam" id="PF03108">
    <property type="entry name" value="DBD_Tnp_Mut"/>
    <property type="match status" value="1"/>
</dbReference>
<feature type="region of interest" description="Disordered" evidence="1">
    <location>
        <begin position="185"/>
        <end position="239"/>
    </location>
</feature>